<evidence type="ECO:0000256" key="8">
    <source>
        <dbReference type="ARBA" id="ARBA00049244"/>
    </source>
</evidence>
<dbReference type="STRING" id="861299.J421_0905"/>
<dbReference type="GO" id="GO:0009360">
    <property type="term" value="C:DNA polymerase III complex"/>
    <property type="evidence" value="ECO:0007669"/>
    <property type="project" value="InterPro"/>
</dbReference>
<evidence type="ECO:0000256" key="5">
    <source>
        <dbReference type="ARBA" id="ARBA00022705"/>
    </source>
</evidence>
<dbReference type="InterPro" id="IPR005790">
    <property type="entry name" value="DNA_polIII_delta"/>
</dbReference>
<dbReference type="AlphaFoldDB" id="W0RDC4"/>
<dbReference type="OrthoDB" id="9769782at2"/>
<dbReference type="Gene3D" id="1.10.8.60">
    <property type="match status" value="1"/>
</dbReference>
<dbReference type="Pfam" id="PF06144">
    <property type="entry name" value="DNA_pol3_delta"/>
    <property type="match status" value="1"/>
</dbReference>
<dbReference type="KEGG" id="gba:J421_0905"/>
<proteinExistence type="inferred from homology"/>
<keyword evidence="11" id="KW-1185">Reference proteome</keyword>
<dbReference type="PANTHER" id="PTHR34388:SF1">
    <property type="entry name" value="DNA POLYMERASE III SUBUNIT DELTA"/>
    <property type="match status" value="1"/>
</dbReference>
<dbReference type="Gene3D" id="1.20.272.10">
    <property type="match status" value="1"/>
</dbReference>
<dbReference type="HOGENOM" id="CLU_717205_0_0_0"/>
<dbReference type="NCBIfam" id="TIGR01128">
    <property type="entry name" value="holA"/>
    <property type="match status" value="1"/>
</dbReference>
<name>W0RDC4_9BACT</name>
<dbReference type="PANTHER" id="PTHR34388">
    <property type="entry name" value="DNA POLYMERASE III SUBUNIT DELTA"/>
    <property type="match status" value="1"/>
</dbReference>
<dbReference type="InterPro" id="IPR008921">
    <property type="entry name" value="DNA_pol3_clamp-load_cplx_C"/>
</dbReference>
<dbReference type="InParanoid" id="W0RDC4"/>
<keyword evidence="3" id="KW-0808">Transferase</keyword>
<evidence type="ECO:0000256" key="7">
    <source>
        <dbReference type="ARBA" id="ARBA00034754"/>
    </source>
</evidence>
<keyword evidence="6" id="KW-0239">DNA-directed DNA polymerase</keyword>
<evidence type="ECO:0000313" key="11">
    <source>
        <dbReference type="Proteomes" id="UP000019151"/>
    </source>
</evidence>
<gene>
    <name evidence="10" type="ORF">J421_0905</name>
</gene>
<evidence type="ECO:0000313" key="10">
    <source>
        <dbReference type="EMBL" id="AHG88442.1"/>
    </source>
</evidence>
<dbReference type="GO" id="GO:0003677">
    <property type="term" value="F:DNA binding"/>
    <property type="evidence" value="ECO:0007669"/>
    <property type="project" value="InterPro"/>
</dbReference>
<accession>W0RDC4</accession>
<keyword evidence="5" id="KW-0235">DNA replication</keyword>
<organism evidence="10 11">
    <name type="scientific">Gemmatirosa kalamazoonensis</name>
    <dbReference type="NCBI Taxonomy" id="861299"/>
    <lineage>
        <taxon>Bacteria</taxon>
        <taxon>Pseudomonadati</taxon>
        <taxon>Gemmatimonadota</taxon>
        <taxon>Gemmatimonadia</taxon>
        <taxon>Gemmatimonadales</taxon>
        <taxon>Gemmatimonadaceae</taxon>
        <taxon>Gemmatirosa</taxon>
    </lineage>
</organism>
<dbReference type="FunCoup" id="W0RDC4">
    <property type="interactions" value="112"/>
</dbReference>
<dbReference type="Proteomes" id="UP000019151">
    <property type="component" value="Chromosome"/>
</dbReference>
<reference evidence="10 11" key="1">
    <citation type="journal article" date="2014" name="Genome Announc.">
        <title>Genome Sequence and Methylome of Soil Bacterium Gemmatirosa kalamazoonensis KBS708T, a Member of the Rarely Cultivated Gemmatimonadetes Phylum.</title>
        <authorList>
            <person name="Debruyn J.M."/>
            <person name="Radosevich M."/>
            <person name="Wommack K.E."/>
            <person name="Polson S.W."/>
            <person name="Hauser L.J."/>
            <person name="Fawaz M.N."/>
            <person name="Korlach J."/>
            <person name="Tsai Y.C."/>
        </authorList>
    </citation>
    <scope>NUCLEOTIDE SEQUENCE [LARGE SCALE GENOMIC DNA]</scope>
    <source>
        <strain evidence="10 11">KBS708</strain>
    </source>
</reference>
<dbReference type="InterPro" id="IPR027417">
    <property type="entry name" value="P-loop_NTPase"/>
</dbReference>
<evidence type="ECO:0000256" key="3">
    <source>
        <dbReference type="ARBA" id="ARBA00022679"/>
    </source>
</evidence>
<evidence type="ECO:0000256" key="2">
    <source>
        <dbReference type="ARBA" id="ARBA00017703"/>
    </source>
</evidence>
<dbReference type="RefSeq" id="WP_025409980.1">
    <property type="nucleotide sequence ID" value="NZ_CP007128.1"/>
</dbReference>
<comment type="catalytic activity">
    <reaction evidence="8">
        <text>DNA(n) + a 2'-deoxyribonucleoside 5'-triphosphate = DNA(n+1) + diphosphate</text>
        <dbReference type="Rhea" id="RHEA:22508"/>
        <dbReference type="Rhea" id="RHEA-COMP:17339"/>
        <dbReference type="Rhea" id="RHEA-COMP:17340"/>
        <dbReference type="ChEBI" id="CHEBI:33019"/>
        <dbReference type="ChEBI" id="CHEBI:61560"/>
        <dbReference type="ChEBI" id="CHEBI:173112"/>
        <dbReference type="EC" id="2.7.7.7"/>
    </reaction>
</comment>
<dbReference type="eggNOG" id="COG1466">
    <property type="taxonomic scope" value="Bacteria"/>
</dbReference>
<feature type="domain" description="DNA polymerase III delta N-terminal" evidence="9">
    <location>
        <begin position="20"/>
        <end position="130"/>
    </location>
</feature>
<evidence type="ECO:0000259" key="9">
    <source>
        <dbReference type="Pfam" id="PF06144"/>
    </source>
</evidence>
<dbReference type="Gene3D" id="3.40.50.300">
    <property type="entry name" value="P-loop containing nucleotide triphosphate hydrolases"/>
    <property type="match status" value="1"/>
</dbReference>
<comment type="similarity">
    <text evidence="7">Belongs to the DNA polymerase HolA subunit family.</text>
</comment>
<keyword evidence="4" id="KW-0548">Nucleotidyltransferase</keyword>
<dbReference type="SUPFAM" id="SSF52540">
    <property type="entry name" value="P-loop containing nucleoside triphosphate hydrolases"/>
    <property type="match status" value="1"/>
</dbReference>
<evidence type="ECO:0000256" key="1">
    <source>
        <dbReference type="ARBA" id="ARBA00012417"/>
    </source>
</evidence>
<dbReference type="EC" id="2.7.7.7" evidence="1"/>
<evidence type="ECO:0000256" key="6">
    <source>
        <dbReference type="ARBA" id="ARBA00022932"/>
    </source>
</evidence>
<dbReference type="GO" id="GO:0003887">
    <property type="term" value="F:DNA-directed DNA polymerase activity"/>
    <property type="evidence" value="ECO:0007669"/>
    <property type="project" value="UniProtKB-KW"/>
</dbReference>
<dbReference type="InterPro" id="IPR010372">
    <property type="entry name" value="DNA_pol3_delta_N"/>
</dbReference>
<dbReference type="SUPFAM" id="SSF48019">
    <property type="entry name" value="post-AAA+ oligomerization domain-like"/>
    <property type="match status" value="1"/>
</dbReference>
<dbReference type="EMBL" id="CP007128">
    <property type="protein sequence ID" value="AHG88442.1"/>
    <property type="molecule type" value="Genomic_DNA"/>
</dbReference>
<sequence>MADLKSLNAALKSKSFDPVYLFVGDDDFRKDGALKAVIEAAVEPATRDFNCEVRRGSEVDAETLGSLLATPPMLAERRFVAVRDVGGLRKDARAALDRYLARPASDTILVLVAPAGAKPDKTLADRATVIDFKPLDGGKLSEWLASYARRELGAELAPGVADLLVSAVGNDLQQLTGELDKLASYARGQAVGDAAVVTEQAVADVVGVRRGETLGDLLDAVARRDATTALGLVDHVLSQPKASAVVVVMALSTQFLALAWGQAMRARGTNPGQLAREYWTLLKEGGAYPGRPWGEAVNAWTATVDRWTAPALDRALDLLLDADAALKETRVSTDEQLLASLVLSLCA</sequence>
<evidence type="ECO:0000256" key="4">
    <source>
        <dbReference type="ARBA" id="ARBA00022695"/>
    </source>
</evidence>
<dbReference type="GO" id="GO:0006261">
    <property type="term" value="P:DNA-templated DNA replication"/>
    <property type="evidence" value="ECO:0007669"/>
    <property type="project" value="TreeGrafter"/>
</dbReference>
<protein>
    <recommendedName>
        <fullName evidence="2">DNA polymerase III subunit delta</fullName>
        <ecNumber evidence="1">2.7.7.7</ecNumber>
    </recommendedName>
</protein>